<name>A0AAE9SHB9_9FLAO</name>
<accession>A0AAE9SHB9</accession>
<sequence>MKQNKETLKQFFETGDKPTQQQYADLIDSYIDAKQPEGEANRRFVIDETGEVSIASEQQAPEYTLSPISGTNTVDLLKDGVSVSQIDLTPYLDNINLARLVSGEVQGNNLIVKRDDDSAFSIDISSLVGTIGTELSVIETTYDDLLNLISTNSLVPDQEYSFDFKNIYKQIDTDVIKQDSPVEKLVVKAETNNTLFSTARSLTYVNDKVEYDVSTVTFDGVDEANSPVTNIANQGTILNRIDKELEIETPYDFRTEKFVRYKGSIPVYDSSISYPRYSLAKAPEDLSYMRVAYKNDNSSAGDNINNLFYWNRQPFGTTTTFFEDYNYTKTKAYMNIVIDVNDSQEYLTFSNTAIPTKEQACKVKLHNRNIVIKGKAFDCEIKYVNSEYNEGVTITNCTEVRLMVGRNETNSSAAPGTVFLGSITEMQKKLVNISGNTVVFNLSNLEILNGETELSKGIDSAPDLFISYGYISSINNSIFLKSDNASNRVRIIGTIVRRSLSGIFKGDIEFCYFINNVRRTTFNNTVNGFTCFAELYNVIFNGKINSFKLQFDESTYVPISESYTNLVTFKECIFNTSINDFEIIYPKNKVSFWGAKFNIKELTGRLNIPSVSAYSGDKYNYNFNFTNYYKQPDDSIDLYYQDIDASGVARMVKFIPQLV</sequence>
<evidence type="ECO:0000313" key="2">
    <source>
        <dbReference type="Proteomes" id="UP001056837"/>
    </source>
</evidence>
<proteinExistence type="predicted"/>
<evidence type="ECO:0000313" key="1">
    <source>
        <dbReference type="EMBL" id="UTD15674.1"/>
    </source>
</evidence>
<dbReference type="AlphaFoldDB" id="A0AAE9SHB9"/>
<dbReference type="Proteomes" id="UP001056837">
    <property type="component" value="Chromosome"/>
</dbReference>
<dbReference type="EMBL" id="CP050861">
    <property type="protein sequence ID" value="UTD15674.1"/>
    <property type="molecule type" value="Genomic_DNA"/>
</dbReference>
<organism evidence="1 2">
    <name type="scientific">Tenacibaculum mesophilum</name>
    <dbReference type="NCBI Taxonomy" id="104268"/>
    <lineage>
        <taxon>Bacteria</taxon>
        <taxon>Pseudomonadati</taxon>
        <taxon>Bacteroidota</taxon>
        <taxon>Flavobacteriia</taxon>
        <taxon>Flavobacteriales</taxon>
        <taxon>Flavobacteriaceae</taxon>
        <taxon>Tenacibaculum</taxon>
    </lineage>
</organism>
<protein>
    <submittedName>
        <fullName evidence="1">Uncharacterized protein</fullName>
    </submittedName>
</protein>
<gene>
    <name evidence="1" type="ORF">HER15_09415</name>
</gene>
<dbReference type="RefSeq" id="WP_159610658.1">
    <property type="nucleotide sequence ID" value="NZ_CP050861.1"/>
</dbReference>
<reference evidence="1" key="1">
    <citation type="submission" date="2020-04" db="EMBL/GenBank/DDBJ databases">
        <title>Tenacibaculum mesophilum bac2.</title>
        <authorList>
            <person name="Li M."/>
        </authorList>
    </citation>
    <scope>NUCLEOTIDE SEQUENCE</scope>
    <source>
        <strain evidence="1">Bac2</strain>
    </source>
</reference>